<dbReference type="KEGG" id="scor:J3U87_34855"/>
<feature type="transmembrane region" description="Helical" evidence="6">
    <location>
        <begin position="349"/>
        <end position="367"/>
    </location>
</feature>
<accession>A0A8A4TNL0</accession>
<evidence type="ECO:0000256" key="4">
    <source>
        <dbReference type="ARBA" id="ARBA00022989"/>
    </source>
</evidence>
<feature type="transmembrane region" description="Helical" evidence="6">
    <location>
        <begin position="43"/>
        <end position="63"/>
    </location>
</feature>
<feature type="transmembrane region" description="Helical" evidence="6">
    <location>
        <begin position="185"/>
        <end position="208"/>
    </location>
</feature>
<keyword evidence="3 6" id="KW-0812">Transmembrane</keyword>
<evidence type="ECO:0000313" key="7">
    <source>
        <dbReference type="EMBL" id="QTD50794.1"/>
    </source>
</evidence>
<dbReference type="Pfam" id="PF01554">
    <property type="entry name" value="MatE"/>
    <property type="match status" value="2"/>
</dbReference>
<dbReference type="Proteomes" id="UP000663929">
    <property type="component" value="Chromosome"/>
</dbReference>
<dbReference type="GO" id="GO:0005886">
    <property type="term" value="C:plasma membrane"/>
    <property type="evidence" value="ECO:0007669"/>
    <property type="project" value="TreeGrafter"/>
</dbReference>
<dbReference type="PANTHER" id="PTHR42893">
    <property type="entry name" value="PROTEIN DETOXIFICATION 44, CHLOROPLASTIC-RELATED"/>
    <property type="match status" value="1"/>
</dbReference>
<proteinExistence type="inferred from homology"/>
<evidence type="ECO:0000256" key="3">
    <source>
        <dbReference type="ARBA" id="ARBA00022692"/>
    </source>
</evidence>
<reference evidence="7" key="1">
    <citation type="submission" date="2021-03" db="EMBL/GenBank/DDBJ databases">
        <title>Acanthopleuribacteraceae sp. M133.</title>
        <authorList>
            <person name="Wang G."/>
        </authorList>
    </citation>
    <scope>NUCLEOTIDE SEQUENCE</scope>
    <source>
        <strain evidence="7">M133</strain>
    </source>
</reference>
<evidence type="ECO:0000313" key="8">
    <source>
        <dbReference type="Proteomes" id="UP000663929"/>
    </source>
</evidence>
<sequence>MKRPTQKEFLRLAVPNVLTNLTVPLAGLIDMALLGHLEDVSPLAGVALASLIFDYTYWTLGFLRMGTTGLTANAYGARDREASAGVFVRSAFIALLIGLAILVLQKPLGDLSFLMLSGEAAVEHQGRLYFDMRIWAAPATLGGYVIVGWMLGMQRARAALLYSTVLNGLNIVMDYIFIYKWGMGAAGAGLATMVASYGALLVGLGLMLRFWEDHPKPRLSWLAERDKLMELMQLQRDIFIRTLCMITTFFLFTNLSATFGQVVLAANTILFRVLNTAAYFIDGFAYALESLAGRFQGSNDPRGVRRSLLLSLYWNIGVVVVFIQLFWFADREILSWLTHHVPVIEAAQRYMPYVSLCLLMSGFAYIYDGFFIGLTRGRILRNSMLVSIAGFAPFALYSYLTQNQEALWWGMTAFMGLRALTLALASRPYMSAGLEPARS</sequence>
<protein>
    <submittedName>
        <fullName evidence="7">MATE family efflux transporter</fullName>
    </submittedName>
</protein>
<dbReference type="GO" id="GO:0042910">
    <property type="term" value="F:xenobiotic transmembrane transporter activity"/>
    <property type="evidence" value="ECO:0007669"/>
    <property type="project" value="InterPro"/>
</dbReference>
<dbReference type="PANTHER" id="PTHR42893:SF46">
    <property type="entry name" value="PROTEIN DETOXIFICATION 44, CHLOROPLASTIC"/>
    <property type="match status" value="1"/>
</dbReference>
<evidence type="ECO:0000256" key="5">
    <source>
        <dbReference type="ARBA" id="ARBA00023136"/>
    </source>
</evidence>
<evidence type="ECO:0000256" key="2">
    <source>
        <dbReference type="ARBA" id="ARBA00010199"/>
    </source>
</evidence>
<organism evidence="7 8">
    <name type="scientific">Sulfidibacter corallicola</name>
    <dbReference type="NCBI Taxonomy" id="2818388"/>
    <lineage>
        <taxon>Bacteria</taxon>
        <taxon>Pseudomonadati</taxon>
        <taxon>Acidobacteriota</taxon>
        <taxon>Holophagae</taxon>
        <taxon>Acanthopleuribacterales</taxon>
        <taxon>Acanthopleuribacteraceae</taxon>
        <taxon>Sulfidibacter</taxon>
    </lineage>
</organism>
<keyword evidence="8" id="KW-1185">Reference proteome</keyword>
<name>A0A8A4TNL0_SULCO</name>
<feature type="transmembrane region" description="Helical" evidence="6">
    <location>
        <begin position="84"/>
        <end position="104"/>
    </location>
</feature>
<feature type="transmembrane region" description="Helical" evidence="6">
    <location>
        <begin position="12"/>
        <end position="37"/>
    </location>
</feature>
<evidence type="ECO:0000256" key="1">
    <source>
        <dbReference type="ARBA" id="ARBA00004141"/>
    </source>
</evidence>
<dbReference type="EMBL" id="CP071793">
    <property type="protein sequence ID" value="QTD50794.1"/>
    <property type="molecule type" value="Genomic_DNA"/>
</dbReference>
<evidence type="ECO:0000256" key="6">
    <source>
        <dbReference type="SAM" id="Phobius"/>
    </source>
</evidence>
<gene>
    <name evidence="7" type="ORF">J3U87_34855</name>
</gene>
<dbReference type="GO" id="GO:0015297">
    <property type="term" value="F:antiporter activity"/>
    <property type="evidence" value="ECO:0007669"/>
    <property type="project" value="InterPro"/>
</dbReference>
<comment type="similarity">
    <text evidence="2">Belongs to the multi antimicrobial extrusion (MATE) (TC 2.A.66.1) family.</text>
</comment>
<dbReference type="InterPro" id="IPR044644">
    <property type="entry name" value="DinF-like"/>
</dbReference>
<keyword evidence="5 6" id="KW-0472">Membrane</keyword>
<feature type="transmembrane region" description="Helical" evidence="6">
    <location>
        <begin position="159"/>
        <end position="179"/>
    </location>
</feature>
<feature type="transmembrane region" description="Helical" evidence="6">
    <location>
        <begin position="269"/>
        <end position="288"/>
    </location>
</feature>
<feature type="transmembrane region" description="Helical" evidence="6">
    <location>
        <begin position="134"/>
        <end position="152"/>
    </location>
</feature>
<feature type="transmembrane region" description="Helical" evidence="6">
    <location>
        <begin position="406"/>
        <end position="425"/>
    </location>
</feature>
<feature type="transmembrane region" description="Helical" evidence="6">
    <location>
        <begin position="379"/>
        <end position="400"/>
    </location>
</feature>
<feature type="transmembrane region" description="Helical" evidence="6">
    <location>
        <begin position="308"/>
        <end position="329"/>
    </location>
</feature>
<dbReference type="AlphaFoldDB" id="A0A8A4TNL0"/>
<dbReference type="NCBIfam" id="TIGR00797">
    <property type="entry name" value="matE"/>
    <property type="match status" value="1"/>
</dbReference>
<dbReference type="RefSeq" id="WP_237380815.1">
    <property type="nucleotide sequence ID" value="NZ_CP071793.1"/>
</dbReference>
<comment type="subcellular location">
    <subcellularLocation>
        <location evidence="1">Membrane</location>
        <topology evidence="1">Multi-pass membrane protein</topology>
    </subcellularLocation>
</comment>
<keyword evidence="4 6" id="KW-1133">Transmembrane helix</keyword>
<dbReference type="CDD" id="cd13136">
    <property type="entry name" value="MATE_DinF_like"/>
    <property type="match status" value="1"/>
</dbReference>
<feature type="transmembrane region" description="Helical" evidence="6">
    <location>
        <begin position="238"/>
        <end position="257"/>
    </location>
</feature>
<dbReference type="InterPro" id="IPR002528">
    <property type="entry name" value="MATE_fam"/>
</dbReference>